<evidence type="ECO:0000313" key="2">
    <source>
        <dbReference type="Proteomes" id="UP000321772"/>
    </source>
</evidence>
<name>A0A5B8TGP8_9LACO</name>
<gene>
    <name evidence="1" type="ORF">FGL77_10500</name>
</gene>
<sequence>MNDEKVQALLVQLTTVIENVPADSAEYFQAGRQYQKLLFAHMTLREYEFITQNVTHELTLADEARLITAAAQGKMLSQVVDLNEDAQIAYQLRWLRKKSS</sequence>
<dbReference type="EMBL" id="CP042392">
    <property type="protein sequence ID" value="QEA53667.1"/>
    <property type="molecule type" value="Genomic_DNA"/>
</dbReference>
<dbReference type="Proteomes" id="UP000321772">
    <property type="component" value="Chromosome"/>
</dbReference>
<organism evidence="1 2">
    <name type="scientific">Loigolactobacillus coryniformis</name>
    <dbReference type="NCBI Taxonomy" id="1610"/>
    <lineage>
        <taxon>Bacteria</taxon>
        <taxon>Bacillati</taxon>
        <taxon>Bacillota</taxon>
        <taxon>Bacilli</taxon>
        <taxon>Lactobacillales</taxon>
        <taxon>Lactobacillaceae</taxon>
        <taxon>Loigolactobacillus</taxon>
    </lineage>
</organism>
<dbReference type="RefSeq" id="WP_146989997.1">
    <property type="nucleotide sequence ID" value="NZ_CP042392.1"/>
</dbReference>
<proteinExistence type="predicted"/>
<evidence type="ECO:0000313" key="1">
    <source>
        <dbReference type="EMBL" id="QEA53667.1"/>
    </source>
</evidence>
<protein>
    <submittedName>
        <fullName evidence="1">Uncharacterized protein</fullName>
    </submittedName>
</protein>
<reference evidence="1 2" key="1">
    <citation type="submission" date="2019-06" db="EMBL/GenBank/DDBJ databases">
        <title>Genome analyses of bacteria isolated from kimchi.</title>
        <authorList>
            <person name="Lee S."/>
            <person name="Ahn S."/>
            <person name="Roh S."/>
        </authorList>
    </citation>
    <scope>NUCLEOTIDE SEQUENCE [LARGE SCALE GENOMIC DNA]</scope>
    <source>
        <strain evidence="1 2">CBA3616</strain>
    </source>
</reference>
<dbReference type="AlphaFoldDB" id="A0A5B8TGP8"/>
<accession>A0A5B8TGP8</accession>